<sequence length="162" mass="17949">MALIFSVLLFLAILLQTNIFPSLLHTNIKPDIFLSLTIYASLFFESSRGIVYGFISGMLLDIFSGGAIGSNTFSLMIVGLLAENIKNFVLLENIPAQALLVTASTLFQWTIAFIYRGTLQLTLDSILGITYFLSAQVLLNLVSAFILFFLLDSLKQKQSLRI</sequence>
<dbReference type="Pfam" id="PF04093">
    <property type="entry name" value="MreD"/>
    <property type="match status" value="1"/>
</dbReference>
<keyword evidence="6 8" id="KW-1133">Transmembrane helix</keyword>
<gene>
    <name evidence="9" type="ORF">A3G31_04385</name>
</gene>
<accession>A0A1F7SLG3</accession>
<feature type="transmembrane region" description="Helical" evidence="8">
    <location>
        <begin position="50"/>
        <end position="82"/>
    </location>
</feature>
<dbReference type="InterPro" id="IPR007227">
    <property type="entry name" value="Cell_shape_determining_MreD"/>
</dbReference>
<dbReference type="GO" id="GO:0005886">
    <property type="term" value="C:plasma membrane"/>
    <property type="evidence" value="ECO:0007669"/>
    <property type="project" value="UniProtKB-SubCell"/>
</dbReference>
<comment type="similarity">
    <text evidence="2">Belongs to the MreD family.</text>
</comment>
<protein>
    <submittedName>
        <fullName evidence="9">Rod shape-determining protein MreD</fullName>
    </submittedName>
</protein>
<dbReference type="AlphaFoldDB" id="A0A1F7SLG3"/>
<dbReference type="STRING" id="1817883.A3G31_04385"/>
<comment type="caution">
    <text evidence="9">The sequence shown here is derived from an EMBL/GenBank/DDBJ whole genome shotgun (WGS) entry which is preliminary data.</text>
</comment>
<evidence type="ECO:0000256" key="4">
    <source>
        <dbReference type="ARBA" id="ARBA00022692"/>
    </source>
</evidence>
<evidence type="ECO:0000313" key="10">
    <source>
        <dbReference type="Proteomes" id="UP000178082"/>
    </source>
</evidence>
<evidence type="ECO:0000256" key="7">
    <source>
        <dbReference type="ARBA" id="ARBA00023136"/>
    </source>
</evidence>
<keyword evidence="7 8" id="KW-0472">Membrane</keyword>
<dbReference type="NCBIfam" id="TIGR03426">
    <property type="entry name" value="shape_MreD"/>
    <property type="match status" value="1"/>
</dbReference>
<evidence type="ECO:0000256" key="3">
    <source>
        <dbReference type="ARBA" id="ARBA00022475"/>
    </source>
</evidence>
<evidence type="ECO:0000256" key="6">
    <source>
        <dbReference type="ARBA" id="ARBA00022989"/>
    </source>
</evidence>
<dbReference type="Proteomes" id="UP000178082">
    <property type="component" value="Unassembled WGS sequence"/>
</dbReference>
<evidence type="ECO:0000256" key="2">
    <source>
        <dbReference type="ARBA" id="ARBA00007776"/>
    </source>
</evidence>
<keyword evidence="3" id="KW-1003">Cell membrane</keyword>
<name>A0A1F7SLG3_9BACT</name>
<feature type="transmembrane region" description="Helical" evidence="8">
    <location>
        <begin position="127"/>
        <end position="151"/>
    </location>
</feature>
<proteinExistence type="inferred from homology"/>
<evidence type="ECO:0000256" key="1">
    <source>
        <dbReference type="ARBA" id="ARBA00004651"/>
    </source>
</evidence>
<keyword evidence="5" id="KW-0133">Cell shape</keyword>
<organism evidence="9 10">
    <name type="scientific">Candidatus Schekmanbacteria bacterium RIFCSPLOWO2_12_FULL_38_15</name>
    <dbReference type="NCBI Taxonomy" id="1817883"/>
    <lineage>
        <taxon>Bacteria</taxon>
        <taxon>Candidatus Schekmaniibacteriota</taxon>
    </lineage>
</organism>
<comment type="subcellular location">
    <subcellularLocation>
        <location evidence="1">Cell membrane</location>
        <topology evidence="1">Multi-pass membrane protein</topology>
    </subcellularLocation>
</comment>
<keyword evidence="4 8" id="KW-0812">Transmembrane</keyword>
<evidence type="ECO:0000256" key="8">
    <source>
        <dbReference type="SAM" id="Phobius"/>
    </source>
</evidence>
<dbReference type="EMBL" id="MGDI01000017">
    <property type="protein sequence ID" value="OGL54068.1"/>
    <property type="molecule type" value="Genomic_DNA"/>
</dbReference>
<dbReference type="GO" id="GO:0008360">
    <property type="term" value="P:regulation of cell shape"/>
    <property type="evidence" value="ECO:0007669"/>
    <property type="project" value="UniProtKB-KW"/>
</dbReference>
<reference evidence="9 10" key="1">
    <citation type="journal article" date="2016" name="Nat. Commun.">
        <title>Thousands of microbial genomes shed light on interconnected biogeochemical processes in an aquifer system.</title>
        <authorList>
            <person name="Anantharaman K."/>
            <person name="Brown C.T."/>
            <person name="Hug L.A."/>
            <person name="Sharon I."/>
            <person name="Castelle C.J."/>
            <person name="Probst A.J."/>
            <person name="Thomas B.C."/>
            <person name="Singh A."/>
            <person name="Wilkins M.J."/>
            <person name="Karaoz U."/>
            <person name="Brodie E.L."/>
            <person name="Williams K.H."/>
            <person name="Hubbard S.S."/>
            <person name="Banfield J.F."/>
        </authorList>
    </citation>
    <scope>NUCLEOTIDE SEQUENCE [LARGE SCALE GENOMIC DNA]</scope>
</reference>
<evidence type="ECO:0000313" key="9">
    <source>
        <dbReference type="EMBL" id="OGL54068.1"/>
    </source>
</evidence>
<feature type="transmembrane region" description="Helical" evidence="8">
    <location>
        <begin position="94"/>
        <end position="115"/>
    </location>
</feature>
<evidence type="ECO:0000256" key="5">
    <source>
        <dbReference type="ARBA" id="ARBA00022960"/>
    </source>
</evidence>